<accession>A7E6C8</accession>
<gene>
    <name evidence="1" type="ORF">SS1G_00853</name>
</gene>
<dbReference type="HOGENOM" id="CLU_2293371_0_0_1"/>
<organism evidence="1 2">
    <name type="scientific">Sclerotinia sclerotiorum (strain ATCC 18683 / 1980 / Ss-1)</name>
    <name type="common">White mold</name>
    <name type="synonym">Whetzelinia sclerotiorum</name>
    <dbReference type="NCBI Taxonomy" id="665079"/>
    <lineage>
        <taxon>Eukaryota</taxon>
        <taxon>Fungi</taxon>
        <taxon>Dikarya</taxon>
        <taxon>Ascomycota</taxon>
        <taxon>Pezizomycotina</taxon>
        <taxon>Leotiomycetes</taxon>
        <taxon>Helotiales</taxon>
        <taxon>Sclerotiniaceae</taxon>
        <taxon>Sclerotinia</taxon>
    </lineage>
</organism>
<evidence type="ECO:0000313" key="2">
    <source>
        <dbReference type="Proteomes" id="UP000001312"/>
    </source>
</evidence>
<dbReference type="KEGG" id="ssl:SS1G_00853"/>
<sequence length="101" mass="11502">MGRYCIGSKYPDCVISMTSLQNKEVPSRYTGPPTPMRRTDLRTRHLTLCNVASRADTGFHCAVLISSSLSSTSPQYRSLAPKQITTKAYAYRRYKWPYAQF</sequence>
<protein>
    <submittedName>
        <fullName evidence="1">Uncharacterized protein</fullName>
    </submittedName>
</protein>
<evidence type="ECO:0000313" key="1">
    <source>
        <dbReference type="EMBL" id="EDN91450.1"/>
    </source>
</evidence>
<dbReference type="InParanoid" id="A7E6C8"/>
<proteinExistence type="predicted"/>
<reference evidence="2" key="1">
    <citation type="journal article" date="2011" name="PLoS Genet.">
        <title>Genomic analysis of the necrotrophic fungal pathogens Sclerotinia sclerotiorum and Botrytis cinerea.</title>
        <authorList>
            <person name="Amselem J."/>
            <person name="Cuomo C.A."/>
            <person name="van Kan J.A."/>
            <person name="Viaud M."/>
            <person name="Benito E.P."/>
            <person name="Couloux A."/>
            <person name="Coutinho P.M."/>
            <person name="de Vries R.P."/>
            <person name="Dyer P.S."/>
            <person name="Fillinger S."/>
            <person name="Fournier E."/>
            <person name="Gout L."/>
            <person name="Hahn M."/>
            <person name="Kohn L."/>
            <person name="Lapalu N."/>
            <person name="Plummer K.M."/>
            <person name="Pradier J.M."/>
            <person name="Quevillon E."/>
            <person name="Sharon A."/>
            <person name="Simon A."/>
            <person name="ten Have A."/>
            <person name="Tudzynski B."/>
            <person name="Tudzynski P."/>
            <person name="Wincker P."/>
            <person name="Andrew M."/>
            <person name="Anthouard V."/>
            <person name="Beever R.E."/>
            <person name="Beffa R."/>
            <person name="Benoit I."/>
            <person name="Bouzid O."/>
            <person name="Brault B."/>
            <person name="Chen Z."/>
            <person name="Choquer M."/>
            <person name="Collemare J."/>
            <person name="Cotton P."/>
            <person name="Danchin E.G."/>
            <person name="Da Silva C."/>
            <person name="Gautier A."/>
            <person name="Giraud C."/>
            <person name="Giraud T."/>
            <person name="Gonzalez C."/>
            <person name="Grossetete S."/>
            <person name="Guldener U."/>
            <person name="Henrissat B."/>
            <person name="Howlett B.J."/>
            <person name="Kodira C."/>
            <person name="Kretschmer M."/>
            <person name="Lappartient A."/>
            <person name="Leroch M."/>
            <person name="Levis C."/>
            <person name="Mauceli E."/>
            <person name="Neuveglise C."/>
            <person name="Oeser B."/>
            <person name="Pearson M."/>
            <person name="Poulain J."/>
            <person name="Poussereau N."/>
            <person name="Quesneville H."/>
            <person name="Rascle C."/>
            <person name="Schumacher J."/>
            <person name="Segurens B."/>
            <person name="Sexton A."/>
            <person name="Silva E."/>
            <person name="Sirven C."/>
            <person name="Soanes D.M."/>
            <person name="Talbot N.J."/>
            <person name="Templeton M."/>
            <person name="Yandava C."/>
            <person name="Yarden O."/>
            <person name="Zeng Q."/>
            <person name="Rollins J.A."/>
            <person name="Lebrun M.H."/>
            <person name="Dickman M."/>
        </authorList>
    </citation>
    <scope>NUCLEOTIDE SEQUENCE [LARGE SCALE GENOMIC DNA]</scope>
    <source>
        <strain evidence="2">ATCC 18683 / 1980 / Ss-1</strain>
    </source>
</reference>
<dbReference type="GeneID" id="5494594"/>
<dbReference type="EMBL" id="CH476621">
    <property type="protein sequence ID" value="EDN91450.1"/>
    <property type="molecule type" value="Genomic_DNA"/>
</dbReference>
<name>A7E6C8_SCLS1</name>
<dbReference type="RefSeq" id="XP_001598764.1">
    <property type="nucleotide sequence ID" value="XM_001598714.1"/>
</dbReference>
<keyword evidence="2" id="KW-1185">Reference proteome</keyword>
<dbReference type="AlphaFoldDB" id="A7E6C8"/>
<dbReference type="Proteomes" id="UP000001312">
    <property type="component" value="Unassembled WGS sequence"/>
</dbReference>